<keyword evidence="3" id="KW-1185">Reference proteome</keyword>
<dbReference type="EMBL" id="JASZZN010000038">
    <property type="protein sequence ID" value="MDM4019343.1"/>
    <property type="molecule type" value="Genomic_DNA"/>
</dbReference>
<proteinExistence type="predicted"/>
<evidence type="ECO:0000256" key="1">
    <source>
        <dbReference type="SAM" id="MobiDB-lite"/>
    </source>
</evidence>
<gene>
    <name evidence="2" type="ORF">QTN89_28065</name>
</gene>
<evidence type="ECO:0000313" key="3">
    <source>
        <dbReference type="Proteomes" id="UP001239462"/>
    </source>
</evidence>
<organism evidence="2 3">
    <name type="scientific">Roseiconus lacunae</name>
    <dbReference type="NCBI Taxonomy" id="2605694"/>
    <lineage>
        <taxon>Bacteria</taxon>
        <taxon>Pseudomonadati</taxon>
        <taxon>Planctomycetota</taxon>
        <taxon>Planctomycetia</taxon>
        <taxon>Pirellulales</taxon>
        <taxon>Pirellulaceae</taxon>
        <taxon>Roseiconus</taxon>
    </lineage>
</organism>
<reference evidence="2 3" key="1">
    <citation type="submission" date="2023-06" db="EMBL/GenBank/DDBJ databases">
        <title>Roseiconus lacunae JC819 isolated from Gulf of Mannar region, Tamil Nadu.</title>
        <authorList>
            <person name="Pk S."/>
            <person name="Ch S."/>
            <person name="Ch V.R."/>
        </authorList>
    </citation>
    <scope>NUCLEOTIDE SEQUENCE [LARGE SCALE GENOMIC DNA]</scope>
    <source>
        <strain evidence="2 3">JC819</strain>
    </source>
</reference>
<sequence length="425" mass="48604">MPQSFRYREKFHFVPSTEIGEVDRPMLKYLIDCFDYVKSQRTTLAQKNQDALINQKNLLTFEKAYLKQGMSWEDTKKAILNNSKNGIEILGTSVNDIRRIISKKTSKELGRVYLENERFKCVSESHNSKPSIFVRQDHPNQRQYIKTQAGHFVRRYVIRGLNHTDSINLDMQKGLEPPEQNSEAKADETNATKDHAHRHPVQTGETLDEGSQIISHTRGWNKRFVSTTSTDRSVLSTQLEEFRSVFGAVIVDLAEINASDIIDLHSPNAASRTFGFAIDVIMKLDSVSPAKSFRDEKIRAFRDVIRTREILIRSVPFTAVKFLSAAETVVGVCWDKRCAELSNVTNGLKEATIKALQKHFKIEPLKYFSNGGYWYFFGFDSAQDCGDAYRLLTNDPGAKKFLKIEKLKSFVPRSDLRNSQFNRVG</sequence>
<dbReference type="Proteomes" id="UP001239462">
    <property type="component" value="Unassembled WGS sequence"/>
</dbReference>
<accession>A0ABT7PSL5</accession>
<protein>
    <submittedName>
        <fullName evidence="2">Uncharacterized protein</fullName>
    </submittedName>
</protein>
<comment type="caution">
    <text evidence="2">The sequence shown here is derived from an EMBL/GenBank/DDBJ whole genome shotgun (WGS) entry which is preliminary data.</text>
</comment>
<evidence type="ECO:0000313" key="2">
    <source>
        <dbReference type="EMBL" id="MDM4019343.1"/>
    </source>
</evidence>
<name>A0ABT7PSL5_9BACT</name>
<feature type="compositionally biased region" description="Basic and acidic residues" evidence="1">
    <location>
        <begin position="182"/>
        <end position="194"/>
    </location>
</feature>
<feature type="region of interest" description="Disordered" evidence="1">
    <location>
        <begin position="169"/>
        <end position="207"/>
    </location>
</feature>
<dbReference type="RefSeq" id="WP_160149257.1">
    <property type="nucleotide sequence ID" value="NZ_JASZZN010000038.1"/>
</dbReference>